<reference evidence="4" key="1">
    <citation type="submission" date="2022-07" db="EMBL/GenBank/DDBJ databases">
        <title>Phylogenomic reconstructions and comparative analyses of Kickxellomycotina fungi.</title>
        <authorList>
            <person name="Reynolds N.K."/>
            <person name="Stajich J.E."/>
            <person name="Barry K."/>
            <person name="Grigoriev I.V."/>
            <person name="Crous P."/>
            <person name="Smith M.E."/>
        </authorList>
    </citation>
    <scope>NUCLEOTIDE SEQUENCE</scope>
    <source>
        <strain evidence="4">RSA 1196</strain>
    </source>
</reference>
<evidence type="ECO:0000313" key="5">
    <source>
        <dbReference type="Proteomes" id="UP001150925"/>
    </source>
</evidence>
<dbReference type="EMBL" id="JANBPY010001586">
    <property type="protein sequence ID" value="KAJ1959449.1"/>
    <property type="molecule type" value="Genomic_DNA"/>
</dbReference>
<dbReference type="Proteomes" id="UP001150925">
    <property type="component" value="Unassembled WGS sequence"/>
</dbReference>
<evidence type="ECO:0000256" key="1">
    <source>
        <dbReference type="ARBA" id="ARBA00022614"/>
    </source>
</evidence>
<sequence>MSSRPSFRGRRTPFGTPAVDPNRIHPKLLQAARSSGQLNLANRELTVLPDEVYNLYDMAPEEKQASFSFDSSRNDGPRWWESVDLTRLFLGHNLLESLDGRIAQFPALTTVDLSNNRLTQLPPEFSQLQQLGTLNLTGNQFQTIPEVLYELPLVDLRLARNQISGWPAGHVTRWAGTLARLDLSHNQLQHLAADCSQLTSLQYLHVAHNQLTTLPERWWTGCGQLYELDVTHNQLRCLFIGSTDLTAHHTKNIRLPCLTLLDVRHNRLTSLYGQAPPPYDVEWVDVPAENLVLDFPRLKELHLSYNKLGSLGPLLLHCPELLTLELANNGISELPVGLVKLPKLMRLDLSNNELRALPNRLGLLSDTLKLLLFAGNPMRFMARRNTTESILSLLRSRLSSEELSGQLDEPIGVAKVLVLPLPRMTTTLPVTATDEALDLSENMAVKLTVDHPTSPAAIEADPVETSSPAVSPPVESPAETTKEESNASDGPPQPTPWVQPTVVPEAVVATEPLTIECTPQQVRVGKLDLSHRHLTTLTSDNLAGLSFTPQDITLAYNALTKFPVSLLTFTRLTYVDLSHNSLTQFPWWTPLSDQGLPALTALRGLNLAYNQIAEWPSLTNKEEPCPVIPEDQLPFPQLEELNLADNSLLVTAPFSLRCLFPKLTVLHLNHNRITKIPYPTAFQGLTRLSLANNAIARLPPQLGLNTSLQVLYLDGNCFRVPRHQIIRQGTSTVLEYLRDCIPK</sequence>
<dbReference type="AlphaFoldDB" id="A0A9W8AS06"/>
<keyword evidence="5" id="KW-1185">Reference proteome</keyword>
<proteinExistence type="predicted"/>
<accession>A0A9W8AS06</accession>
<dbReference type="PROSITE" id="PS51450">
    <property type="entry name" value="LRR"/>
    <property type="match status" value="7"/>
</dbReference>
<dbReference type="PRINTS" id="PR00019">
    <property type="entry name" value="LEURICHRPT"/>
</dbReference>
<dbReference type="SMART" id="SM00364">
    <property type="entry name" value="LRR_BAC"/>
    <property type="match status" value="9"/>
</dbReference>
<feature type="region of interest" description="Disordered" evidence="3">
    <location>
        <begin position="1"/>
        <end position="22"/>
    </location>
</feature>
<organism evidence="4 5">
    <name type="scientific">Dispira parvispora</name>
    <dbReference type="NCBI Taxonomy" id="1520584"/>
    <lineage>
        <taxon>Eukaryota</taxon>
        <taxon>Fungi</taxon>
        <taxon>Fungi incertae sedis</taxon>
        <taxon>Zoopagomycota</taxon>
        <taxon>Kickxellomycotina</taxon>
        <taxon>Dimargaritomycetes</taxon>
        <taxon>Dimargaritales</taxon>
        <taxon>Dimargaritaceae</taxon>
        <taxon>Dispira</taxon>
    </lineage>
</organism>
<comment type="caution">
    <text evidence="4">The sequence shown here is derived from an EMBL/GenBank/DDBJ whole genome shotgun (WGS) entry which is preliminary data.</text>
</comment>
<evidence type="ECO:0008006" key="6">
    <source>
        <dbReference type="Google" id="ProtNLM"/>
    </source>
</evidence>
<protein>
    <recommendedName>
        <fullName evidence="6">Leucine-rich repeat-containing protein 40</fullName>
    </recommendedName>
</protein>
<evidence type="ECO:0000256" key="2">
    <source>
        <dbReference type="ARBA" id="ARBA00022737"/>
    </source>
</evidence>
<dbReference type="Pfam" id="PF13855">
    <property type="entry name" value="LRR_8"/>
    <property type="match status" value="4"/>
</dbReference>
<feature type="region of interest" description="Disordered" evidence="3">
    <location>
        <begin position="458"/>
        <end position="499"/>
    </location>
</feature>
<dbReference type="SUPFAM" id="SSF52058">
    <property type="entry name" value="L domain-like"/>
    <property type="match status" value="2"/>
</dbReference>
<keyword evidence="1" id="KW-0433">Leucine-rich repeat</keyword>
<dbReference type="PANTHER" id="PTHR45712:SF22">
    <property type="entry name" value="INSULIN-LIKE GROWTH FACTOR-BINDING PROTEIN COMPLEX ACID LABILE SUBUNIT"/>
    <property type="match status" value="1"/>
</dbReference>
<gene>
    <name evidence="4" type="ORF">IWQ62_004607</name>
</gene>
<dbReference type="InterPro" id="IPR050333">
    <property type="entry name" value="SLRP"/>
</dbReference>
<dbReference type="Gene3D" id="3.80.10.10">
    <property type="entry name" value="Ribonuclease Inhibitor"/>
    <property type="match status" value="5"/>
</dbReference>
<dbReference type="InterPro" id="IPR032675">
    <property type="entry name" value="LRR_dom_sf"/>
</dbReference>
<dbReference type="PANTHER" id="PTHR45712">
    <property type="entry name" value="AGAP008170-PA"/>
    <property type="match status" value="1"/>
</dbReference>
<dbReference type="InterPro" id="IPR003591">
    <property type="entry name" value="Leu-rich_rpt_typical-subtyp"/>
</dbReference>
<name>A0A9W8AS06_9FUNG</name>
<dbReference type="InterPro" id="IPR001611">
    <property type="entry name" value="Leu-rich_rpt"/>
</dbReference>
<dbReference type="OrthoDB" id="660555at2759"/>
<evidence type="ECO:0000256" key="3">
    <source>
        <dbReference type="SAM" id="MobiDB-lite"/>
    </source>
</evidence>
<evidence type="ECO:0000313" key="4">
    <source>
        <dbReference type="EMBL" id="KAJ1959449.1"/>
    </source>
</evidence>
<keyword evidence="2" id="KW-0677">Repeat</keyword>
<dbReference type="SMART" id="SM00369">
    <property type="entry name" value="LRR_TYP"/>
    <property type="match status" value="13"/>
</dbReference>